<feature type="region of interest" description="Disordered" evidence="2">
    <location>
        <begin position="315"/>
        <end position="378"/>
    </location>
</feature>
<feature type="non-terminal residue" evidence="4">
    <location>
        <position position="810"/>
    </location>
</feature>
<dbReference type="InterPro" id="IPR000299">
    <property type="entry name" value="FERM_domain"/>
</dbReference>
<dbReference type="GO" id="GO:0090090">
    <property type="term" value="P:negative regulation of canonical Wnt signaling pathway"/>
    <property type="evidence" value="ECO:0007669"/>
    <property type="project" value="TreeGrafter"/>
</dbReference>
<dbReference type="PANTHER" id="PTHR13283:SF10">
    <property type="entry name" value="FERM DOMAIN-CONTAINING PROTEIN 8"/>
    <property type="match status" value="1"/>
</dbReference>
<dbReference type="InterPro" id="IPR014352">
    <property type="entry name" value="FERM/acyl-CoA-bd_prot_sf"/>
</dbReference>
<feature type="domain" description="FERM" evidence="3">
    <location>
        <begin position="383"/>
        <end position="727"/>
    </location>
</feature>
<protein>
    <recommendedName>
        <fullName evidence="1">FERM domain-containing protein 8</fullName>
    </recommendedName>
</protein>
<dbReference type="SUPFAM" id="SSF47031">
    <property type="entry name" value="Second domain of FERM"/>
    <property type="match status" value="1"/>
</dbReference>
<name>A0AAV2RTV2_MEGNR</name>
<dbReference type="Proteomes" id="UP001497623">
    <property type="component" value="Unassembled WGS sequence"/>
</dbReference>
<dbReference type="SMART" id="SM00295">
    <property type="entry name" value="B41"/>
    <property type="match status" value="1"/>
</dbReference>
<dbReference type="Pfam" id="PF24522">
    <property type="entry name" value="KRIT1_FRMD8_FERM_C"/>
    <property type="match status" value="1"/>
</dbReference>
<evidence type="ECO:0000313" key="5">
    <source>
        <dbReference type="Proteomes" id="UP001497623"/>
    </source>
</evidence>
<dbReference type="InterPro" id="IPR051594">
    <property type="entry name" value="KRIT1/FRMD8"/>
</dbReference>
<dbReference type="Gene3D" id="1.20.80.10">
    <property type="match status" value="1"/>
</dbReference>
<dbReference type="Pfam" id="PF00373">
    <property type="entry name" value="FERM_M"/>
    <property type="match status" value="1"/>
</dbReference>
<evidence type="ECO:0000259" key="3">
    <source>
        <dbReference type="PROSITE" id="PS50057"/>
    </source>
</evidence>
<evidence type="ECO:0000313" key="4">
    <source>
        <dbReference type="EMBL" id="CAL4139702.1"/>
    </source>
</evidence>
<comment type="caution">
    <text evidence="4">The sequence shown here is derived from an EMBL/GenBank/DDBJ whole genome shotgun (WGS) entry which is preliminary data.</text>
</comment>
<dbReference type="GO" id="GO:0048731">
    <property type="term" value="P:system development"/>
    <property type="evidence" value="ECO:0007669"/>
    <property type="project" value="UniProtKB-ARBA"/>
</dbReference>
<evidence type="ECO:0000256" key="1">
    <source>
        <dbReference type="ARBA" id="ARBA00039547"/>
    </source>
</evidence>
<dbReference type="GO" id="GO:0005886">
    <property type="term" value="C:plasma membrane"/>
    <property type="evidence" value="ECO:0007669"/>
    <property type="project" value="TreeGrafter"/>
</dbReference>
<dbReference type="PROSITE" id="PS50057">
    <property type="entry name" value="FERM_3"/>
    <property type="match status" value="1"/>
</dbReference>
<evidence type="ECO:0000256" key="2">
    <source>
        <dbReference type="SAM" id="MobiDB-lite"/>
    </source>
</evidence>
<feature type="compositionally biased region" description="Polar residues" evidence="2">
    <location>
        <begin position="318"/>
        <end position="358"/>
    </location>
</feature>
<feature type="compositionally biased region" description="Basic and acidic residues" evidence="2">
    <location>
        <begin position="359"/>
        <end position="376"/>
    </location>
</feature>
<dbReference type="InterPro" id="IPR011993">
    <property type="entry name" value="PH-like_dom_sf"/>
</dbReference>
<accession>A0AAV2RTV2</accession>
<dbReference type="EMBL" id="CAXKWB010031532">
    <property type="protein sequence ID" value="CAL4139702.1"/>
    <property type="molecule type" value="Genomic_DNA"/>
</dbReference>
<dbReference type="GO" id="GO:0009887">
    <property type="term" value="P:animal organ morphogenesis"/>
    <property type="evidence" value="ECO:0007669"/>
    <property type="project" value="UniProtKB-ARBA"/>
</dbReference>
<organism evidence="4 5">
    <name type="scientific">Meganyctiphanes norvegica</name>
    <name type="common">Northern krill</name>
    <name type="synonym">Thysanopoda norvegica</name>
    <dbReference type="NCBI Taxonomy" id="48144"/>
    <lineage>
        <taxon>Eukaryota</taxon>
        <taxon>Metazoa</taxon>
        <taxon>Ecdysozoa</taxon>
        <taxon>Arthropoda</taxon>
        <taxon>Crustacea</taxon>
        <taxon>Multicrustacea</taxon>
        <taxon>Malacostraca</taxon>
        <taxon>Eumalacostraca</taxon>
        <taxon>Eucarida</taxon>
        <taxon>Euphausiacea</taxon>
        <taxon>Euphausiidae</taxon>
        <taxon>Meganyctiphanes</taxon>
    </lineage>
</organism>
<dbReference type="InterPro" id="IPR019749">
    <property type="entry name" value="Band_41_domain"/>
</dbReference>
<dbReference type="CDD" id="cd14473">
    <property type="entry name" value="FERM_B-lobe"/>
    <property type="match status" value="1"/>
</dbReference>
<reference evidence="4 5" key="1">
    <citation type="submission" date="2024-05" db="EMBL/GenBank/DDBJ databases">
        <authorList>
            <person name="Wallberg A."/>
        </authorList>
    </citation>
    <scope>NUCLEOTIDE SEQUENCE [LARGE SCALE GENOMIC DNA]</scope>
</reference>
<dbReference type="InterPro" id="IPR019748">
    <property type="entry name" value="FERM_central"/>
</dbReference>
<gene>
    <name evidence="4" type="ORF">MNOR_LOCUS28493</name>
</gene>
<proteinExistence type="predicted"/>
<keyword evidence="5" id="KW-1185">Reference proteome</keyword>
<dbReference type="InterPro" id="IPR035963">
    <property type="entry name" value="FERM_2"/>
</dbReference>
<dbReference type="PANTHER" id="PTHR13283">
    <property type="entry name" value="KREV INTERACTION TRAPPED 1-RELATED"/>
    <property type="match status" value="1"/>
</dbReference>
<sequence>MPFVMWRRNLRISPALNAVTAATTKSTVTPVSKDPGARGHDVPKVLDTLIAASGSSQGCYSSSQGTLLIKGSIRYTDYGSNSVGDSSSVFVDTTQDPGCSNVTICDVHPYGRPMNVSRFSAASTSLGSLQWPRSYQNPAYASTSSSSSSVDLVDAVEPRRQRCRRVSFSSVTEDSGSNICVDDLSLLSESFPQRLWQRWISTHPMSLGKMSEYGFEEDDGGLGGPGHQTDAGQNYITVIPVEYPTRRGYNDYDAFPRSATISREFLRERVSNDFLRNDYKGSADHLDKTGGFYPGLPPPAFDVTTPLKLEPEKRRASSHLTSTAAVVGSQAPTLTSHSVPSAVASTVTHPSVPQPTTHQDQHNTKHLLKPEPDKKNNNNNKAVEVCVFLHSKLAVRLRLEDGARITAHELLALVIEEEDVSLPKQAMDVFAIWMVSPVLEVQLKPYHRALEVRRQWGELLKRFTNSPQDARYAYEPKMVLRRNIFFSKRDEVKIREPKILELLYEEAQWNMRSARYPCELSDYEMLAGIQARLELGPYDHTTHTPSFFRRRLLDFLPEHACRLKFSDLISFNSKSTPEIRIIEQFRSIPTNVTARKLVRKYLEFSWSLPYYGSAFFHGQIEQPTRGVSAWLPRPDLPVLVTINATGITIIDHNKSNVLLSLRYDEVSWDFARPSNDRNPDCLPCLFLQFAVVENGRRYSKLLQIFSKQAIMMDALIATFVEEMKRRAAQYPDDLEGHMLDHGTEVDDVLVPLSTVSRKEVPESVLSNKLHRLSLATFTEDGMLFVPQKKGKFDYVLDFKQMKIYSYMYGI</sequence>
<dbReference type="AlphaFoldDB" id="A0AAV2RTV2"/>
<dbReference type="InterPro" id="IPR057096">
    <property type="entry name" value="KRIT1_FRMD8_FERM_C"/>
</dbReference>
<dbReference type="Gene3D" id="3.10.20.90">
    <property type="entry name" value="Phosphatidylinositol 3-kinase Catalytic Subunit, Chain A, domain 1"/>
    <property type="match status" value="1"/>
</dbReference>
<dbReference type="Gene3D" id="2.30.29.30">
    <property type="entry name" value="Pleckstrin-homology domain (PH domain)/Phosphotyrosine-binding domain (PTB)"/>
    <property type="match status" value="1"/>
</dbReference>